<evidence type="ECO:0000313" key="2">
    <source>
        <dbReference type="EMBL" id="PHJ39505.1"/>
    </source>
</evidence>
<keyword evidence="3" id="KW-1185">Reference proteome</keyword>
<feature type="signal peptide" evidence="1">
    <location>
        <begin position="1"/>
        <end position="24"/>
    </location>
</feature>
<dbReference type="InterPro" id="IPR027304">
    <property type="entry name" value="Trigger_fact/SurA_dom_sf"/>
</dbReference>
<reference evidence="2 3" key="1">
    <citation type="submission" date="2013-09" db="EMBL/GenBank/DDBJ databases">
        <title>Biodegradation of hydrocarbons in the deep terrestrial subsurface : characterization of a microbial consortium composed of two Desulfotomaculum species originating from a deep geological formation.</title>
        <authorList>
            <person name="Aullo T."/>
            <person name="Berlendis S."/>
            <person name="Lascourreges J.-F."/>
            <person name="Dessort D."/>
            <person name="Saint-Laurent S."/>
            <person name="Schraauwers B."/>
            <person name="Mas J."/>
            <person name="Magot M."/>
            <person name="Ranchou-Peyruse A."/>
        </authorList>
    </citation>
    <scope>NUCLEOTIDE SEQUENCE [LARGE SCALE GENOMIC DNA]</scope>
    <source>
        <strain evidence="2 3">Bs107</strain>
    </source>
</reference>
<dbReference type="Proteomes" id="UP000222564">
    <property type="component" value="Unassembled WGS sequence"/>
</dbReference>
<dbReference type="Pfam" id="PF13624">
    <property type="entry name" value="SurA_N_3"/>
    <property type="match status" value="1"/>
</dbReference>
<dbReference type="EMBL" id="AWQQ01000019">
    <property type="protein sequence ID" value="PHJ39505.1"/>
    <property type="molecule type" value="Genomic_DNA"/>
</dbReference>
<feature type="chain" id="PRO_5013039099" description="Peptidylprolyl isomerase" evidence="1">
    <location>
        <begin position="25"/>
        <end position="198"/>
    </location>
</feature>
<evidence type="ECO:0000313" key="3">
    <source>
        <dbReference type="Proteomes" id="UP000222564"/>
    </source>
</evidence>
<dbReference type="AlphaFoldDB" id="A0A2C6MI89"/>
<protein>
    <recommendedName>
        <fullName evidence="4">Peptidylprolyl isomerase</fullName>
    </recommendedName>
</protein>
<name>A0A2C6MI89_9FIRM</name>
<dbReference type="Gene3D" id="1.10.4030.10">
    <property type="entry name" value="Porin chaperone SurA, peptide-binding domain"/>
    <property type="match status" value="1"/>
</dbReference>
<accession>A0A2C6MI89</accession>
<proteinExistence type="predicted"/>
<gene>
    <name evidence="2" type="ORF">P378_03010</name>
</gene>
<dbReference type="RefSeq" id="WP_099082179.1">
    <property type="nucleotide sequence ID" value="NZ_AWQQ01000019.1"/>
</dbReference>
<sequence>MLKYSKTISILVVLVFVFASSAFAFSQNKFEILGKEISGIKQNNKSALIAKVNGQEIYEADIDKDIIRGKILDSRISKKQALERKIRYLVVVQEAKEQNLVPSDETVHSFIEDLRKRISEDEVASREFASYLKGIGLTEEEYFESHFEGYKEKLTYGNLMHKIRDKAEGSHEEKNLEFEVHVDTLVNNAEIEIVENLN</sequence>
<keyword evidence="1" id="KW-0732">Signal</keyword>
<evidence type="ECO:0008006" key="4">
    <source>
        <dbReference type="Google" id="ProtNLM"/>
    </source>
</evidence>
<organism evidence="2 3">
    <name type="scientific">Desulforamulus profundi</name>
    <dbReference type="NCBI Taxonomy" id="1383067"/>
    <lineage>
        <taxon>Bacteria</taxon>
        <taxon>Bacillati</taxon>
        <taxon>Bacillota</taxon>
        <taxon>Clostridia</taxon>
        <taxon>Eubacteriales</taxon>
        <taxon>Peptococcaceae</taxon>
        <taxon>Desulforamulus</taxon>
    </lineage>
</organism>
<comment type="caution">
    <text evidence="2">The sequence shown here is derived from an EMBL/GenBank/DDBJ whole genome shotgun (WGS) entry which is preliminary data.</text>
</comment>
<dbReference type="SUPFAM" id="SSF109998">
    <property type="entry name" value="Triger factor/SurA peptide-binding domain-like"/>
    <property type="match status" value="1"/>
</dbReference>
<evidence type="ECO:0000256" key="1">
    <source>
        <dbReference type="SAM" id="SignalP"/>
    </source>
</evidence>
<dbReference type="OrthoDB" id="1729754at2"/>